<dbReference type="InterPro" id="IPR051419">
    <property type="entry name" value="Lys/N-term_MeTrsfase_sf"/>
</dbReference>
<dbReference type="EMBL" id="GL988040">
    <property type="protein sequence ID" value="EGS22460.1"/>
    <property type="molecule type" value="Genomic_DNA"/>
</dbReference>
<evidence type="ECO:0000313" key="6">
    <source>
        <dbReference type="Proteomes" id="UP000008066"/>
    </source>
</evidence>
<evidence type="ECO:0000256" key="1">
    <source>
        <dbReference type="ARBA" id="ARBA00008361"/>
    </source>
</evidence>
<gene>
    <name evidence="5" type="ORF">CTHT_0019980</name>
</gene>
<protein>
    <recommendedName>
        <fullName evidence="4">Methyltransferase type 11 domain-containing protein</fullName>
    </recommendedName>
</protein>
<dbReference type="GO" id="GO:0008757">
    <property type="term" value="F:S-adenosylmethionine-dependent methyltransferase activity"/>
    <property type="evidence" value="ECO:0007669"/>
    <property type="project" value="InterPro"/>
</dbReference>
<feature type="domain" description="Methyltransferase type 11" evidence="4">
    <location>
        <begin position="61"/>
        <end position="169"/>
    </location>
</feature>
<dbReference type="SUPFAM" id="SSF53335">
    <property type="entry name" value="S-adenosyl-L-methionine-dependent methyltransferases"/>
    <property type="match status" value="1"/>
</dbReference>
<dbReference type="Proteomes" id="UP000008066">
    <property type="component" value="Unassembled WGS sequence"/>
</dbReference>
<dbReference type="AlphaFoldDB" id="G0S377"/>
<keyword evidence="2" id="KW-0489">Methyltransferase</keyword>
<dbReference type="PANTHER" id="PTHR12176:SF80">
    <property type="entry name" value="EEF1A LYSINE METHYLTRANSFERASE 4"/>
    <property type="match status" value="1"/>
</dbReference>
<dbReference type="GO" id="GO:0032259">
    <property type="term" value="P:methylation"/>
    <property type="evidence" value="ECO:0007669"/>
    <property type="project" value="UniProtKB-KW"/>
</dbReference>
<proteinExistence type="inferred from homology"/>
<evidence type="ECO:0000313" key="5">
    <source>
        <dbReference type="EMBL" id="EGS22460.1"/>
    </source>
</evidence>
<organism evidence="6">
    <name type="scientific">Chaetomium thermophilum (strain DSM 1495 / CBS 144.50 / IMI 039719)</name>
    <name type="common">Thermochaetoides thermophila</name>
    <dbReference type="NCBI Taxonomy" id="759272"/>
    <lineage>
        <taxon>Eukaryota</taxon>
        <taxon>Fungi</taxon>
        <taxon>Dikarya</taxon>
        <taxon>Ascomycota</taxon>
        <taxon>Pezizomycotina</taxon>
        <taxon>Sordariomycetes</taxon>
        <taxon>Sordariomycetidae</taxon>
        <taxon>Sordariales</taxon>
        <taxon>Chaetomiaceae</taxon>
        <taxon>Thermochaetoides</taxon>
    </lineage>
</organism>
<evidence type="ECO:0000256" key="3">
    <source>
        <dbReference type="ARBA" id="ARBA00022679"/>
    </source>
</evidence>
<evidence type="ECO:0000256" key="2">
    <source>
        <dbReference type="ARBA" id="ARBA00022603"/>
    </source>
</evidence>
<dbReference type="GeneID" id="18256036"/>
<dbReference type="HOGENOM" id="CLU_065920_2_2_1"/>
<dbReference type="RefSeq" id="XP_006692479.1">
    <property type="nucleotide sequence ID" value="XM_006692416.1"/>
</dbReference>
<dbReference type="InterPro" id="IPR029063">
    <property type="entry name" value="SAM-dependent_MTases_sf"/>
</dbReference>
<name>G0S377_CHATD</name>
<dbReference type="KEGG" id="cthr:CTHT_0019980"/>
<dbReference type="OrthoDB" id="411785at2759"/>
<dbReference type="Pfam" id="PF08241">
    <property type="entry name" value="Methyltransf_11"/>
    <property type="match status" value="1"/>
</dbReference>
<dbReference type="PANTHER" id="PTHR12176">
    <property type="entry name" value="SAM-DEPENDENT METHYLTRANSFERASE SUPERFAMILY PROTEIN"/>
    <property type="match status" value="1"/>
</dbReference>
<comment type="similarity">
    <text evidence="1">Belongs to the methyltransferase superfamily.</text>
</comment>
<reference evidence="5 6" key="1">
    <citation type="journal article" date="2011" name="Cell">
        <title>Insight into structure and assembly of the nuclear pore complex by utilizing the genome of a eukaryotic thermophile.</title>
        <authorList>
            <person name="Amlacher S."/>
            <person name="Sarges P."/>
            <person name="Flemming D."/>
            <person name="van Noort V."/>
            <person name="Kunze R."/>
            <person name="Devos D.P."/>
            <person name="Arumugam M."/>
            <person name="Bork P."/>
            <person name="Hurt E."/>
        </authorList>
    </citation>
    <scope>NUCLEOTIDE SEQUENCE [LARGE SCALE GENOMIC DNA]</scope>
    <source>
        <strain evidence="6">DSM 1495 / CBS 144.50 / IMI 039719</strain>
    </source>
</reference>
<keyword evidence="6" id="KW-1185">Reference proteome</keyword>
<evidence type="ECO:0000259" key="4">
    <source>
        <dbReference type="Pfam" id="PF08241"/>
    </source>
</evidence>
<dbReference type="InterPro" id="IPR013216">
    <property type="entry name" value="Methyltransf_11"/>
</dbReference>
<dbReference type="CDD" id="cd02440">
    <property type="entry name" value="AdoMet_MTases"/>
    <property type="match status" value="1"/>
</dbReference>
<keyword evidence="3" id="KW-0808">Transferase</keyword>
<accession>G0S377</accession>
<dbReference type="Gene3D" id="3.40.50.150">
    <property type="entry name" value="Vaccinia Virus protein VP39"/>
    <property type="match status" value="1"/>
</dbReference>
<dbReference type="eggNOG" id="KOG2352">
    <property type="taxonomic scope" value="Eukaryota"/>
</dbReference>
<sequence>MAAESDQQLQYASFWDAKYSQSDGSQPVHEWFRNFEQLEPFLTKYVFSVPGFKPNDNPLILHAGSGDSTIPHDFYAKGYRKQLCVDFSQTVVNLMSKRHKPYEGIEWRLMDLRDMQGVEDSSVDVIFDKGALDAMVYGPMFSPPKEVKDNVQAYLKEAHRVLKPNGKFLWVGFRQPLQMQYIWNLDELWKIEKRENMGEPGGLSYYGWVFSKVTTKSDGKSESPVSQA</sequence>
<dbReference type="OMA" id="HWAVMDA"/>